<dbReference type="RefSeq" id="XP_007689372.1">
    <property type="nucleotide sequence ID" value="XM_007691182.1"/>
</dbReference>
<evidence type="ECO:0000313" key="2">
    <source>
        <dbReference type="EMBL" id="EUC44100.1"/>
    </source>
</evidence>
<sequence>KNARKMQKIDTSFAPLVAYTRVAPKYVYSVAQPAFHSRTAEQQKRKECEERRNPNLCDMPPPLLSSSHFTDAEARTSASAST</sequence>
<dbReference type="Proteomes" id="UP000054032">
    <property type="component" value="Unassembled WGS sequence"/>
</dbReference>
<dbReference type="AlphaFoldDB" id="W6Z294"/>
<accession>W6Z294</accession>
<dbReference type="KEGG" id="bor:COCMIDRAFT_99001"/>
<proteinExistence type="predicted"/>
<keyword evidence="3" id="KW-1185">Reference proteome</keyword>
<reference evidence="2 3" key="1">
    <citation type="journal article" date="2013" name="PLoS Genet.">
        <title>Comparative genome structure, secondary metabolite, and effector coding capacity across Cochliobolus pathogens.</title>
        <authorList>
            <person name="Condon B.J."/>
            <person name="Leng Y."/>
            <person name="Wu D."/>
            <person name="Bushley K.E."/>
            <person name="Ohm R.A."/>
            <person name="Otillar R."/>
            <person name="Martin J."/>
            <person name="Schackwitz W."/>
            <person name="Grimwood J."/>
            <person name="MohdZainudin N."/>
            <person name="Xue C."/>
            <person name="Wang R."/>
            <person name="Manning V.A."/>
            <person name="Dhillon B."/>
            <person name="Tu Z.J."/>
            <person name="Steffenson B.J."/>
            <person name="Salamov A."/>
            <person name="Sun H."/>
            <person name="Lowry S."/>
            <person name="LaButti K."/>
            <person name="Han J."/>
            <person name="Copeland A."/>
            <person name="Lindquist E."/>
            <person name="Barry K."/>
            <person name="Schmutz J."/>
            <person name="Baker S.E."/>
            <person name="Ciuffetti L.M."/>
            <person name="Grigoriev I.V."/>
            <person name="Zhong S."/>
            <person name="Turgeon B.G."/>
        </authorList>
    </citation>
    <scope>NUCLEOTIDE SEQUENCE [LARGE SCALE GENOMIC DNA]</scope>
    <source>
        <strain evidence="2 3">ATCC 44560</strain>
    </source>
</reference>
<dbReference type="GeneID" id="19129378"/>
<organism evidence="2 3">
    <name type="scientific">Bipolaris oryzae ATCC 44560</name>
    <dbReference type="NCBI Taxonomy" id="930090"/>
    <lineage>
        <taxon>Eukaryota</taxon>
        <taxon>Fungi</taxon>
        <taxon>Dikarya</taxon>
        <taxon>Ascomycota</taxon>
        <taxon>Pezizomycotina</taxon>
        <taxon>Dothideomycetes</taxon>
        <taxon>Pleosporomycetidae</taxon>
        <taxon>Pleosporales</taxon>
        <taxon>Pleosporineae</taxon>
        <taxon>Pleosporaceae</taxon>
        <taxon>Bipolaris</taxon>
    </lineage>
</organism>
<protein>
    <submittedName>
        <fullName evidence="2">Uncharacterized protein</fullName>
    </submittedName>
</protein>
<evidence type="ECO:0000256" key="1">
    <source>
        <dbReference type="SAM" id="MobiDB-lite"/>
    </source>
</evidence>
<feature type="region of interest" description="Disordered" evidence="1">
    <location>
        <begin position="36"/>
        <end position="82"/>
    </location>
</feature>
<feature type="non-terminal residue" evidence="2">
    <location>
        <position position="1"/>
    </location>
</feature>
<gene>
    <name evidence="2" type="ORF">COCMIDRAFT_99001</name>
</gene>
<dbReference type="EMBL" id="KI964011">
    <property type="protein sequence ID" value="EUC44100.1"/>
    <property type="molecule type" value="Genomic_DNA"/>
</dbReference>
<name>W6Z294_COCMI</name>
<dbReference type="HOGENOM" id="CLU_2564549_0_0_1"/>
<feature type="compositionally biased region" description="Basic and acidic residues" evidence="1">
    <location>
        <begin position="38"/>
        <end position="53"/>
    </location>
</feature>
<evidence type="ECO:0000313" key="3">
    <source>
        <dbReference type="Proteomes" id="UP000054032"/>
    </source>
</evidence>